<sequence length="154" mass="17626">MERSGHSICNAIDTNSWPPFRLAHNGFPISHLVILSYMLKWTYDKMSLYDLFSPSLVHILAIEANRRIAAQDGFEFGPSLPISSARFTLYNHDSRDGFLWKDIGIVVAVNLEEESGQPCLDSSHRWCFFNWLSKWRVDSNISVEVECVPHALIL</sequence>
<dbReference type="Proteomes" id="UP001396334">
    <property type="component" value="Unassembled WGS sequence"/>
</dbReference>
<proteinExistence type="predicted"/>
<protein>
    <submittedName>
        <fullName evidence="1">Uncharacterized protein</fullName>
    </submittedName>
</protein>
<gene>
    <name evidence="1" type="ORF">V6N11_019374</name>
</gene>
<dbReference type="EMBL" id="JBBPBN010000028">
    <property type="protein sequence ID" value="KAK9007046.1"/>
    <property type="molecule type" value="Genomic_DNA"/>
</dbReference>
<comment type="caution">
    <text evidence="1">The sequence shown here is derived from an EMBL/GenBank/DDBJ whole genome shotgun (WGS) entry which is preliminary data.</text>
</comment>
<reference evidence="1 2" key="1">
    <citation type="journal article" date="2024" name="G3 (Bethesda)">
        <title>Genome assembly of Hibiscus sabdariffa L. provides insights into metabolisms of medicinal natural products.</title>
        <authorList>
            <person name="Kim T."/>
        </authorList>
    </citation>
    <scope>NUCLEOTIDE SEQUENCE [LARGE SCALE GENOMIC DNA]</scope>
    <source>
        <strain evidence="1">TK-2024</strain>
        <tissue evidence="1">Old leaves</tissue>
    </source>
</reference>
<organism evidence="1 2">
    <name type="scientific">Hibiscus sabdariffa</name>
    <name type="common">roselle</name>
    <dbReference type="NCBI Taxonomy" id="183260"/>
    <lineage>
        <taxon>Eukaryota</taxon>
        <taxon>Viridiplantae</taxon>
        <taxon>Streptophyta</taxon>
        <taxon>Embryophyta</taxon>
        <taxon>Tracheophyta</taxon>
        <taxon>Spermatophyta</taxon>
        <taxon>Magnoliopsida</taxon>
        <taxon>eudicotyledons</taxon>
        <taxon>Gunneridae</taxon>
        <taxon>Pentapetalae</taxon>
        <taxon>rosids</taxon>
        <taxon>malvids</taxon>
        <taxon>Malvales</taxon>
        <taxon>Malvaceae</taxon>
        <taxon>Malvoideae</taxon>
        <taxon>Hibiscus</taxon>
    </lineage>
</organism>
<evidence type="ECO:0000313" key="2">
    <source>
        <dbReference type="Proteomes" id="UP001396334"/>
    </source>
</evidence>
<accession>A0ABR2R272</accession>
<evidence type="ECO:0000313" key="1">
    <source>
        <dbReference type="EMBL" id="KAK9007046.1"/>
    </source>
</evidence>
<keyword evidence="2" id="KW-1185">Reference proteome</keyword>
<name>A0ABR2R272_9ROSI</name>